<dbReference type="InterPro" id="IPR020904">
    <property type="entry name" value="Sc_DH/Rdtase_CS"/>
</dbReference>
<sequence>MSSPYAGTPFDLTGKVALVTGGSRGLGARIGLGLARAGADIVVASRDLESCRRQADLITAETGRAALPYGVHVGHWDELPGLVDAAYERFGHVDVLVNNAGMSPLYDTLDSVSEALFDKVIGVNLKGPFRLSALVGARMAAGEGGSVVNISSGVALRPRAGVLPYAAAKAGLNNLTVGLAHTYGPSVRCNAIVCGTFLTDVSRHWDAEAFAARAATFALRRGGQPDEIVGTVLYLASDASSFTTGALITVDGGQP</sequence>
<keyword evidence="4" id="KW-1185">Reference proteome</keyword>
<dbReference type="PRINTS" id="PR00081">
    <property type="entry name" value="GDHRDH"/>
</dbReference>
<dbReference type="PRINTS" id="PR00080">
    <property type="entry name" value="SDRFAMILY"/>
</dbReference>
<dbReference type="EMBL" id="JBHLUH010000056">
    <property type="protein sequence ID" value="MFC0531212.1"/>
    <property type="molecule type" value="Genomic_DNA"/>
</dbReference>
<evidence type="ECO:0000256" key="2">
    <source>
        <dbReference type="ARBA" id="ARBA00023002"/>
    </source>
</evidence>
<accession>A0ABV6M9T0</accession>
<evidence type="ECO:0000313" key="4">
    <source>
        <dbReference type="Proteomes" id="UP001589867"/>
    </source>
</evidence>
<comment type="caution">
    <text evidence="3">The sequence shown here is derived from an EMBL/GenBank/DDBJ whole genome shotgun (WGS) entry which is preliminary data.</text>
</comment>
<dbReference type="RefSeq" id="WP_377255209.1">
    <property type="nucleotide sequence ID" value="NZ_JBHLUH010000056.1"/>
</dbReference>
<name>A0ABV6M9T0_9ACTN</name>
<dbReference type="PANTHER" id="PTHR42760:SF133">
    <property type="entry name" value="3-OXOACYL-[ACYL-CARRIER-PROTEIN] REDUCTASE"/>
    <property type="match status" value="1"/>
</dbReference>
<protein>
    <submittedName>
        <fullName evidence="3">SDR family NAD(P)-dependent oxidoreductase</fullName>
        <ecNumber evidence="3">1.1.1.-</ecNumber>
    </submittedName>
</protein>
<dbReference type="EC" id="1.1.1.-" evidence="3"/>
<dbReference type="Gene3D" id="3.40.50.720">
    <property type="entry name" value="NAD(P)-binding Rossmann-like Domain"/>
    <property type="match status" value="1"/>
</dbReference>
<reference evidence="3 4" key="1">
    <citation type="submission" date="2024-09" db="EMBL/GenBank/DDBJ databases">
        <authorList>
            <person name="Sun Q."/>
            <person name="Mori K."/>
        </authorList>
    </citation>
    <scope>NUCLEOTIDE SEQUENCE [LARGE SCALE GENOMIC DNA]</scope>
    <source>
        <strain evidence="3 4">TBRC 3947</strain>
    </source>
</reference>
<dbReference type="PROSITE" id="PS00061">
    <property type="entry name" value="ADH_SHORT"/>
    <property type="match status" value="1"/>
</dbReference>
<keyword evidence="2 3" id="KW-0560">Oxidoreductase</keyword>
<dbReference type="Pfam" id="PF13561">
    <property type="entry name" value="adh_short_C2"/>
    <property type="match status" value="1"/>
</dbReference>
<comment type="similarity">
    <text evidence="1">Belongs to the short-chain dehydrogenases/reductases (SDR) family.</text>
</comment>
<dbReference type="Proteomes" id="UP001589867">
    <property type="component" value="Unassembled WGS sequence"/>
</dbReference>
<dbReference type="SUPFAM" id="SSF51735">
    <property type="entry name" value="NAD(P)-binding Rossmann-fold domains"/>
    <property type="match status" value="1"/>
</dbReference>
<evidence type="ECO:0000313" key="3">
    <source>
        <dbReference type="EMBL" id="MFC0531212.1"/>
    </source>
</evidence>
<proteinExistence type="inferred from homology"/>
<evidence type="ECO:0000256" key="1">
    <source>
        <dbReference type="ARBA" id="ARBA00006484"/>
    </source>
</evidence>
<organism evidence="3 4">
    <name type="scientific">Phytohabitans kaempferiae</name>
    <dbReference type="NCBI Taxonomy" id="1620943"/>
    <lineage>
        <taxon>Bacteria</taxon>
        <taxon>Bacillati</taxon>
        <taxon>Actinomycetota</taxon>
        <taxon>Actinomycetes</taxon>
        <taxon>Micromonosporales</taxon>
        <taxon>Micromonosporaceae</taxon>
    </lineage>
</organism>
<dbReference type="InterPro" id="IPR036291">
    <property type="entry name" value="NAD(P)-bd_dom_sf"/>
</dbReference>
<gene>
    <name evidence="3" type="ORF">ACFFIA_26570</name>
</gene>
<dbReference type="GO" id="GO:0016491">
    <property type="term" value="F:oxidoreductase activity"/>
    <property type="evidence" value="ECO:0007669"/>
    <property type="project" value="UniProtKB-KW"/>
</dbReference>
<dbReference type="PANTHER" id="PTHR42760">
    <property type="entry name" value="SHORT-CHAIN DEHYDROGENASES/REDUCTASES FAMILY MEMBER"/>
    <property type="match status" value="1"/>
</dbReference>
<dbReference type="InterPro" id="IPR002347">
    <property type="entry name" value="SDR_fam"/>
</dbReference>